<dbReference type="NCBIfam" id="TIGR04223">
    <property type="entry name" value="quorum_AgrD"/>
    <property type="match status" value="1"/>
</dbReference>
<dbReference type="EMBL" id="CP035282">
    <property type="protein sequence ID" value="QAT61391.1"/>
    <property type="molecule type" value="Genomic_DNA"/>
</dbReference>
<dbReference type="RefSeq" id="WP_114219790.1">
    <property type="nucleotide sequence ID" value="NZ_CP035282.1"/>
</dbReference>
<name>A0A410QBM4_9FIRM</name>
<evidence type="ECO:0000313" key="1">
    <source>
        <dbReference type="EMBL" id="QAT61391.1"/>
    </source>
</evidence>
<organism evidence="1 2">
    <name type="scientific">Acidilutibacter cellobiosedens</name>
    <dbReference type="NCBI Taxonomy" id="2507161"/>
    <lineage>
        <taxon>Bacteria</taxon>
        <taxon>Bacillati</taxon>
        <taxon>Bacillota</taxon>
        <taxon>Tissierellia</taxon>
        <taxon>Tissierellales</taxon>
        <taxon>Acidilutibacteraceae</taxon>
        <taxon>Acidilutibacter</taxon>
    </lineage>
</organism>
<reference evidence="2" key="1">
    <citation type="submission" date="2019-01" db="EMBL/GenBank/DDBJ databases">
        <title>Draft genomes of a novel of Sporanaerobacter strains.</title>
        <authorList>
            <person name="Ma S."/>
        </authorList>
    </citation>
    <scope>NUCLEOTIDE SEQUENCE [LARGE SCALE GENOMIC DNA]</scope>
    <source>
        <strain evidence="2">NJN-17</strain>
    </source>
</reference>
<protein>
    <submittedName>
        <fullName evidence="1">Cyclic lactone autoinducer peptide</fullName>
    </submittedName>
</protein>
<dbReference type="InterPro" id="IPR009229">
    <property type="entry name" value="AgrD"/>
</dbReference>
<dbReference type="KEGG" id="spoa:EQM13_07275"/>
<dbReference type="AlphaFoldDB" id="A0A410QBM4"/>
<sequence>MKKQCLEILAAMAVKAIRQSNNTASRYWSYQPTPPKGIKSFKK</sequence>
<dbReference type="OrthoDB" id="1824911at2"/>
<evidence type="ECO:0000313" key="2">
    <source>
        <dbReference type="Proteomes" id="UP000287969"/>
    </source>
</evidence>
<proteinExistence type="predicted"/>
<accession>A0A410QBM4</accession>
<gene>
    <name evidence="1" type="ORF">EQM13_07275</name>
</gene>
<dbReference type="Proteomes" id="UP000287969">
    <property type="component" value="Chromosome"/>
</dbReference>
<keyword evidence="2" id="KW-1185">Reference proteome</keyword>